<keyword evidence="4 10" id="KW-0227">DNA damage</keyword>
<comment type="function">
    <text evidence="8">This protein is involved in the repair of mismatches in DNA. It is possible that it carries out the mismatch recognition step. This protein has a weak ATPase activity.</text>
</comment>
<sequence length="854" mass="93143">MADKSKLTPVMQQYVDMKGENPDALLMFRLGDFYEAFFDDAKTISRALGLVLTQRGTDADGVDIPMCGIPWHAADNYFGRLVRAGYRVALVEQMETPAEAKARGHKFIDRKIIRVLTPGTLTDENLLTPKNSNFLIALALNDDGFEIAGCDISTGEFFVGRTADVLDDLVRINPAEIIYPEILAENETVMHLRDVFKTTPVYEKLYHRADIDKIVGTVFGGAVAPGDTVAQTYDSAIKLLAGYLFNTQRGATITFRAPYLYKSGRQLLIDSATWKSLEIDAPINDGGVCLVDVLDNTKTAAGARKLRAYLRTLSADTNEIKRRQEHIGHLMLNMEIMGAVGAALGAIPDVGRSLSRLLSGRGTPRDMRHIADFISGLPNAKAMGARLDADLAARFANINTHDELCAELNSALADTLPTFFRDGDVIRAGFDVSLDHMRGLAHGAKETIAGMQSEYAAATGVHNLKIKYNNILGYFIEVPSARADALMAPESGFIHRQTMAGNMRFTTARLIDLDNDVRSAAEKSAAIEAEIISRLIEKIRTVADDLLATAELLAELDVWYSLATCADMYSWVRPNVTDDVAFDIAGGRHPVIDFVLRSRGDKFVQNDCNLNARSVALLTGPNMAGKSTYLRQNALLVVLAHLGSFVPAVRATIGICDQLFSRVGASDNLAAGQSTFMVEMSETANILRRATKQSFIIFDEIGRGTSTYDGMAIAQAVLEYLNGLQPRTLFATHYHELTALVGDAPGKLQNVTCLTIDVREHNNEIIFMHKIVPGVANRSYGIQVAKMAGMPAAVVARAEQVLANLESDAVALCDDKPAPEKPQQAAKTTQDKASPDKSRVSQPEQHTVQLNLFG</sequence>
<dbReference type="AlphaFoldDB" id="A0A9D1FFY1"/>
<dbReference type="EMBL" id="DVJI01000011">
    <property type="protein sequence ID" value="HIS70882.1"/>
    <property type="molecule type" value="Genomic_DNA"/>
</dbReference>
<dbReference type="Pfam" id="PF05192">
    <property type="entry name" value="MutS_III"/>
    <property type="match status" value="1"/>
</dbReference>
<keyword evidence="7 10" id="KW-0234">DNA repair</keyword>
<evidence type="ECO:0000256" key="9">
    <source>
        <dbReference type="NCBIfam" id="TIGR01070"/>
    </source>
</evidence>
<comment type="caution">
    <text evidence="13">The sequence shown here is derived from an EMBL/GenBank/DDBJ whole genome shotgun (WGS) entry which is preliminary data.</text>
</comment>
<dbReference type="InterPro" id="IPR007696">
    <property type="entry name" value="DNA_mismatch_repair_MutS_core"/>
</dbReference>
<dbReference type="InterPro" id="IPR045076">
    <property type="entry name" value="MutS"/>
</dbReference>
<accession>A0A9D1FFY1</accession>
<dbReference type="SUPFAM" id="SSF55271">
    <property type="entry name" value="DNA repair protein MutS, domain I"/>
    <property type="match status" value="1"/>
</dbReference>
<protein>
    <recommendedName>
        <fullName evidence="2 9">DNA mismatch repair protein MutS</fullName>
    </recommendedName>
</protein>
<dbReference type="InterPro" id="IPR027417">
    <property type="entry name" value="P-loop_NTPase"/>
</dbReference>
<evidence type="ECO:0000256" key="10">
    <source>
        <dbReference type="RuleBase" id="RU003756"/>
    </source>
</evidence>
<dbReference type="SMART" id="SM00534">
    <property type="entry name" value="MUTSac"/>
    <property type="match status" value="1"/>
</dbReference>
<dbReference type="InterPro" id="IPR005748">
    <property type="entry name" value="DNA_mismatch_repair_MutS"/>
</dbReference>
<dbReference type="SUPFAM" id="SSF48334">
    <property type="entry name" value="DNA repair protein MutS, domain III"/>
    <property type="match status" value="1"/>
</dbReference>
<dbReference type="Pfam" id="PF05188">
    <property type="entry name" value="MutS_II"/>
    <property type="match status" value="1"/>
</dbReference>
<dbReference type="Pfam" id="PF00488">
    <property type="entry name" value="MutS_V"/>
    <property type="match status" value="1"/>
</dbReference>
<evidence type="ECO:0000256" key="7">
    <source>
        <dbReference type="ARBA" id="ARBA00023204"/>
    </source>
</evidence>
<feature type="compositionally biased region" description="Polar residues" evidence="11">
    <location>
        <begin position="840"/>
        <end position="854"/>
    </location>
</feature>
<dbReference type="PIRSF" id="PIRSF037677">
    <property type="entry name" value="DNA_mis_repair_Msh6"/>
    <property type="match status" value="1"/>
</dbReference>
<keyword evidence="3 10" id="KW-0547">Nucleotide-binding</keyword>
<dbReference type="InterPro" id="IPR007860">
    <property type="entry name" value="DNA_mmatch_repair_MutS_con_dom"/>
</dbReference>
<dbReference type="InterPro" id="IPR017261">
    <property type="entry name" value="DNA_mismatch_repair_MutS/MSH"/>
</dbReference>
<dbReference type="PANTHER" id="PTHR11361:SF34">
    <property type="entry name" value="DNA MISMATCH REPAIR PROTEIN MSH1, MITOCHONDRIAL"/>
    <property type="match status" value="1"/>
</dbReference>
<dbReference type="Proteomes" id="UP000886742">
    <property type="component" value="Unassembled WGS sequence"/>
</dbReference>
<dbReference type="SMART" id="SM00533">
    <property type="entry name" value="MUTSd"/>
    <property type="match status" value="1"/>
</dbReference>
<dbReference type="Gene3D" id="3.30.420.110">
    <property type="entry name" value="MutS, connector domain"/>
    <property type="match status" value="1"/>
</dbReference>
<dbReference type="FunFam" id="3.40.50.300:FF:000870">
    <property type="entry name" value="MutS protein homolog 4"/>
    <property type="match status" value="1"/>
</dbReference>
<evidence type="ECO:0000256" key="4">
    <source>
        <dbReference type="ARBA" id="ARBA00022763"/>
    </source>
</evidence>
<dbReference type="GO" id="GO:0030983">
    <property type="term" value="F:mismatched DNA binding"/>
    <property type="evidence" value="ECO:0007669"/>
    <property type="project" value="InterPro"/>
</dbReference>
<proteinExistence type="inferred from homology"/>
<evidence type="ECO:0000256" key="1">
    <source>
        <dbReference type="ARBA" id="ARBA00006271"/>
    </source>
</evidence>
<dbReference type="NCBIfam" id="NF003810">
    <property type="entry name" value="PRK05399.1"/>
    <property type="match status" value="1"/>
</dbReference>
<dbReference type="Gene3D" id="3.40.1170.10">
    <property type="entry name" value="DNA repair protein MutS, domain I"/>
    <property type="match status" value="1"/>
</dbReference>
<comment type="similarity">
    <text evidence="1 10">Belongs to the DNA mismatch repair MutS family.</text>
</comment>
<dbReference type="SUPFAM" id="SSF52540">
    <property type="entry name" value="P-loop containing nucleoside triphosphate hydrolases"/>
    <property type="match status" value="1"/>
</dbReference>
<dbReference type="InterPro" id="IPR016151">
    <property type="entry name" value="DNA_mismatch_repair_MutS_N"/>
</dbReference>
<dbReference type="InterPro" id="IPR036678">
    <property type="entry name" value="MutS_con_dom_sf"/>
</dbReference>
<dbReference type="PROSITE" id="PS00486">
    <property type="entry name" value="DNA_MISMATCH_REPAIR_2"/>
    <property type="match status" value="1"/>
</dbReference>
<dbReference type="Gene3D" id="3.40.50.300">
    <property type="entry name" value="P-loop containing nucleotide triphosphate hydrolases"/>
    <property type="match status" value="1"/>
</dbReference>
<feature type="compositionally biased region" description="Basic and acidic residues" evidence="11">
    <location>
        <begin position="829"/>
        <end position="839"/>
    </location>
</feature>
<dbReference type="Gene3D" id="1.10.1420.10">
    <property type="match status" value="2"/>
</dbReference>
<dbReference type="NCBIfam" id="TIGR01070">
    <property type="entry name" value="mutS1"/>
    <property type="match status" value="1"/>
</dbReference>
<dbReference type="Pfam" id="PF05190">
    <property type="entry name" value="MutS_IV"/>
    <property type="match status" value="1"/>
</dbReference>
<evidence type="ECO:0000256" key="8">
    <source>
        <dbReference type="ARBA" id="ARBA00024647"/>
    </source>
</evidence>
<dbReference type="GO" id="GO:0005524">
    <property type="term" value="F:ATP binding"/>
    <property type="evidence" value="ECO:0007669"/>
    <property type="project" value="UniProtKB-UniRule"/>
</dbReference>
<dbReference type="GO" id="GO:0140664">
    <property type="term" value="F:ATP-dependent DNA damage sensor activity"/>
    <property type="evidence" value="ECO:0007669"/>
    <property type="project" value="InterPro"/>
</dbReference>
<keyword evidence="5" id="KW-0067">ATP-binding</keyword>
<evidence type="ECO:0000259" key="12">
    <source>
        <dbReference type="PROSITE" id="PS00486"/>
    </source>
</evidence>
<dbReference type="InterPro" id="IPR000432">
    <property type="entry name" value="DNA_mismatch_repair_MutS_C"/>
</dbReference>
<dbReference type="InterPro" id="IPR036187">
    <property type="entry name" value="DNA_mismatch_repair_MutS_sf"/>
</dbReference>
<organism evidence="13 14">
    <name type="scientific">Candidatus Enterousia intestinigallinarum</name>
    <dbReference type="NCBI Taxonomy" id="2840790"/>
    <lineage>
        <taxon>Bacteria</taxon>
        <taxon>Pseudomonadati</taxon>
        <taxon>Pseudomonadota</taxon>
        <taxon>Alphaproteobacteria</taxon>
        <taxon>Candidatus Enterousia</taxon>
    </lineage>
</organism>
<evidence type="ECO:0000313" key="14">
    <source>
        <dbReference type="Proteomes" id="UP000886742"/>
    </source>
</evidence>
<keyword evidence="6 10" id="KW-0238">DNA-binding</keyword>
<evidence type="ECO:0000256" key="5">
    <source>
        <dbReference type="ARBA" id="ARBA00022840"/>
    </source>
</evidence>
<dbReference type="SUPFAM" id="SSF53150">
    <property type="entry name" value="DNA repair protein MutS, domain II"/>
    <property type="match status" value="1"/>
</dbReference>
<dbReference type="GO" id="GO:0006298">
    <property type="term" value="P:mismatch repair"/>
    <property type="evidence" value="ECO:0007669"/>
    <property type="project" value="UniProtKB-UniRule"/>
</dbReference>
<evidence type="ECO:0000256" key="11">
    <source>
        <dbReference type="SAM" id="MobiDB-lite"/>
    </source>
</evidence>
<name>A0A9D1FFY1_9PROT</name>
<reference evidence="13" key="2">
    <citation type="journal article" date="2021" name="PeerJ">
        <title>Extensive microbial diversity within the chicken gut microbiome revealed by metagenomics and culture.</title>
        <authorList>
            <person name="Gilroy R."/>
            <person name="Ravi A."/>
            <person name="Getino M."/>
            <person name="Pursley I."/>
            <person name="Horton D.L."/>
            <person name="Alikhan N.F."/>
            <person name="Baker D."/>
            <person name="Gharbi K."/>
            <person name="Hall N."/>
            <person name="Watson M."/>
            <person name="Adriaenssens E.M."/>
            <person name="Foster-Nyarko E."/>
            <person name="Jarju S."/>
            <person name="Secka A."/>
            <person name="Antonio M."/>
            <person name="Oren A."/>
            <person name="Chaudhuri R.R."/>
            <person name="La Ragione R."/>
            <person name="Hildebrand F."/>
            <person name="Pallen M.J."/>
        </authorList>
    </citation>
    <scope>NUCLEOTIDE SEQUENCE</scope>
    <source>
        <strain evidence="13">ChiGjej3B3-5194</strain>
    </source>
</reference>
<reference evidence="13" key="1">
    <citation type="submission" date="2020-10" db="EMBL/GenBank/DDBJ databases">
        <authorList>
            <person name="Gilroy R."/>
        </authorList>
    </citation>
    <scope>NUCLEOTIDE SEQUENCE</scope>
    <source>
        <strain evidence="13">ChiGjej3B3-5194</strain>
    </source>
</reference>
<evidence type="ECO:0000256" key="3">
    <source>
        <dbReference type="ARBA" id="ARBA00022741"/>
    </source>
</evidence>
<feature type="domain" description="DNA mismatch repair proteins mutS family" evidence="12">
    <location>
        <begin position="694"/>
        <end position="710"/>
    </location>
</feature>
<dbReference type="InterPro" id="IPR007861">
    <property type="entry name" value="DNA_mismatch_repair_MutS_clamp"/>
</dbReference>
<evidence type="ECO:0000313" key="13">
    <source>
        <dbReference type="EMBL" id="HIS70882.1"/>
    </source>
</evidence>
<gene>
    <name evidence="13" type="primary">mutS</name>
    <name evidence="13" type="ORF">IAD02_02735</name>
</gene>
<dbReference type="InterPro" id="IPR007695">
    <property type="entry name" value="DNA_mismatch_repair_MutS-lik_N"/>
</dbReference>
<evidence type="ECO:0000256" key="6">
    <source>
        <dbReference type="ARBA" id="ARBA00023125"/>
    </source>
</evidence>
<dbReference type="GO" id="GO:0005829">
    <property type="term" value="C:cytosol"/>
    <property type="evidence" value="ECO:0007669"/>
    <property type="project" value="TreeGrafter"/>
</dbReference>
<dbReference type="Pfam" id="PF01624">
    <property type="entry name" value="MutS_I"/>
    <property type="match status" value="1"/>
</dbReference>
<dbReference type="PANTHER" id="PTHR11361">
    <property type="entry name" value="DNA MISMATCH REPAIR PROTEIN MUTS FAMILY MEMBER"/>
    <property type="match status" value="1"/>
</dbReference>
<evidence type="ECO:0000256" key="2">
    <source>
        <dbReference type="ARBA" id="ARBA00021982"/>
    </source>
</evidence>
<feature type="region of interest" description="Disordered" evidence="11">
    <location>
        <begin position="814"/>
        <end position="854"/>
    </location>
</feature>